<accession>I0WBY2</accession>
<feature type="binding site" description="type 1 copper site" evidence="14">
    <location>
        <position position="151"/>
    </location>
    <ligand>
        <name>Cu cation</name>
        <dbReference type="ChEBI" id="CHEBI:23378"/>
        <label>1</label>
    </ligand>
</feature>
<comment type="subunit">
    <text evidence="4">Homotrimer.</text>
</comment>
<feature type="binding site" description="type 1 copper site" evidence="14">
    <location>
        <position position="205"/>
    </location>
    <ligand>
        <name>Cu cation</name>
        <dbReference type="ChEBI" id="CHEBI:23378"/>
        <label>1</label>
    </ligand>
</feature>
<keyword evidence="7 15" id="KW-0349">Heme</keyword>
<proteinExistence type="inferred from homology"/>
<dbReference type="InterPro" id="IPR001287">
    <property type="entry name" value="NO2-reductase_Cu"/>
</dbReference>
<dbReference type="Pfam" id="PF00034">
    <property type="entry name" value="Cytochrom_C"/>
    <property type="match status" value="1"/>
</dbReference>
<evidence type="ECO:0000313" key="17">
    <source>
        <dbReference type="EMBL" id="EID73898.1"/>
    </source>
</evidence>
<feature type="binding site" description="type 1 copper site" evidence="14">
    <location>
        <position position="192"/>
    </location>
    <ligand>
        <name>Cu cation</name>
        <dbReference type="ChEBI" id="CHEBI:23378"/>
        <label>1</label>
    </ligand>
</feature>
<dbReference type="GO" id="GO:0050421">
    <property type="term" value="F:nitrite reductase (NO-forming) activity"/>
    <property type="evidence" value="ECO:0007669"/>
    <property type="project" value="UniProtKB-EC"/>
</dbReference>
<evidence type="ECO:0000256" key="5">
    <source>
        <dbReference type="ARBA" id="ARBA00011882"/>
    </source>
</evidence>
<evidence type="ECO:0000256" key="7">
    <source>
        <dbReference type="ARBA" id="ARBA00022617"/>
    </source>
</evidence>
<evidence type="ECO:0000256" key="13">
    <source>
        <dbReference type="ARBA" id="ARBA00049340"/>
    </source>
</evidence>
<keyword evidence="11 15" id="KW-0408">Iron</keyword>
<comment type="catalytic activity">
    <reaction evidence="13">
        <text>nitric oxide + Fe(III)-[cytochrome c] + H2O = Fe(II)-[cytochrome c] + nitrite + 2 H(+)</text>
        <dbReference type="Rhea" id="RHEA:15233"/>
        <dbReference type="Rhea" id="RHEA-COMP:10350"/>
        <dbReference type="Rhea" id="RHEA-COMP:14399"/>
        <dbReference type="ChEBI" id="CHEBI:15377"/>
        <dbReference type="ChEBI" id="CHEBI:15378"/>
        <dbReference type="ChEBI" id="CHEBI:16301"/>
        <dbReference type="ChEBI" id="CHEBI:16480"/>
        <dbReference type="ChEBI" id="CHEBI:29033"/>
        <dbReference type="ChEBI" id="CHEBI:29034"/>
        <dbReference type="EC" id="1.7.2.1"/>
    </reaction>
</comment>
<comment type="cofactor">
    <cofactor evidence="2 14">
        <name>Cu(2+)</name>
        <dbReference type="ChEBI" id="CHEBI:29036"/>
    </cofactor>
</comment>
<evidence type="ECO:0000256" key="10">
    <source>
        <dbReference type="ARBA" id="ARBA00023002"/>
    </source>
</evidence>
<dbReference type="InterPro" id="IPR051459">
    <property type="entry name" value="Cytochrome_c-type_DH"/>
</dbReference>
<organism evidence="17 18">
    <name type="scientific">Imtechella halotolerans K1</name>
    <dbReference type="NCBI Taxonomy" id="946077"/>
    <lineage>
        <taxon>Bacteria</taxon>
        <taxon>Pseudomonadati</taxon>
        <taxon>Bacteroidota</taxon>
        <taxon>Flavobacteriia</taxon>
        <taxon>Flavobacteriales</taxon>
        <taxon>Flavobacteriaceae</taxon>
        <taxon>Imtechella</taxon>
    </lineage>
</organism>
<keyword evidence="9" id="KW-0677">Repeat</keyword>
<sequence length="523" mass="57145">MTIIMYKRPASLLYLSILKITQILKHQNMSHFLKNFLPVLVLLVLMVSCQKKEKETKKQEASKDYASYVTTGDLTAELTAPPHVPKPVGNRDAKKLTVEMEIKEEEGEMTDGVRYMYWTFGGSVPGSFIRTRVGDEVEFTLSNHPDNKLPHNIDLHAVTGPGGGATSSLVAPGHSKTFNFKCINPGLYVYHCATAPVGMHIANGMYGLILVEPEGGLPPVDREYYVMQGDFYTKGKYGEQGMQPFDMNKAVDEHADYVVFNGKVGALTGDGSLTAKVGETVRIFMGNGGPNLVSSFHVIGEIFDKVHIEGGDLINENVQTTLVPAGGAAIVEFKVDVPGTFILVDHSIFRAFNKGALGMLKVEGKENAKVYSGTTQEGIYQPEGGTIQEMPTSGKKEEENINKSLAQQITDGKNLYSRTCFACHQSEGQGIPGAFPPLAKADYLNANVNRAISTVLHGLSGEITVNGSKYNSVMTSQNLTDQEIADVLTYVYNSWGNNKTRVTAEMVKTERAKPAPKHKDIHE</sequence>
<dbReference type="EC" id="1.7.2.1" evidence="5"/>
<dbReference type="GO" id="GO:0009055">
    <property type="term" value="F:electron transfer activity"/>
    <property type="evidence" value="ECO:0007669"/>
    <property type="project" value="InterPro"/>
</dbReference>
<evidence type="ECO:0000256" key="8">
    <source>
        <dbReference type="ARBA" id="ARBA00022723"/>
    </source>
</evidence>
<feature type="binding site" description="type 1 copper site" evidence="14">
    <location>
        <position position="346"/>
    </location>
    <ligand>
        <name>Cu cation</name>
        <dbReference type="ChEBI" id="CHEBI:23378"/>
        <label>1</label>
    </ligand>
</feature>
<evidence type="ECO:0000256" key="9">
    <source>
        <dbReference type="ARBA" id="ARBA00022737"/>
    </source>
</evidence>
<dbReference type="NCBIfam" id="TIGR02376">
    <property type="entry name" value="Cu_nitrite_red"/>
    <property type="match status" value="1"/>
</dbReference>
<evidence type="ECO:0000256" key="4">
    <source>
        <dbReference type="ARBA" id="ARBA00011233"/>
    </source>
</evidence>
<protein>
    <recommendedName>
        <fullName evidence="6">Copper-containing nitrite reductase</fullName>
        <ecNumber evidence="5">1.7.2.1</ecNumber>
    </recommendedName>
</protein>
<dbReference type="Proteomes" id="UP000005938">
    <property type="component" value="Unassembled WGS sequence"/>
</dbReference>
<comment type="cofactor">
    <cofactor evidence="1 14">
        <name>Cu(+)</name>
        <dbReference type="ChEBI" id="CHEBI:49552"/>
    </cofactor>
</comment>
<evidence type="ECO:0000259" key="16">
    <source>
        <dbReference type="PROSITE" id="PS51007"/>
    </source>
</evidence>
<comment type="similarity">
    <text evidence="3">Belongs to the multicopper oxidase family.</text>
</comment>
<dbReference type="PROSITE" id="PS51007">
    <property type="entry name" value="CYTC"/>
    <property type="match status" value="1"/>
</dbReference>
<dbReference type="CDD" id="cd11020">
    <property type="entry name" value="CuRO_1_CuNIR"/>
    <property type="match status" value="1"/>
</dbReference>
<evidence type="ECO:0000256" key="14">
    <source>
        <dbReference type="PIRSR" id="PIRSR601287-1"/>
    </source>
</evidence>
<dbReference type="Pfam" id="PF07732">
    <property type="entry name" value="Cu-oxidase_3"/>
    <property type="match status" value="1"/>
</dbReference>
<evidence type="ECO:0000313" key="18">
    <source>
        <dbReference type="Proteomes" id="UP000005938"/>
    </source>
</evidence>
<dbReference type="SUPFAM" id="SSF49503">
    <property type="entry name" value="Cupredoxins"/>
    <property type="match status" value="2"/>
</dbReference>
<dbReference type="InterPro" id="IPR008972">
    <property type="entry name" value="Cupredoxin"/>
</dbReference>
<dbReference type="STRING" id="946077.W5A_10045"/>
<keyword evidence="8 14" id="KW-0479">Metal-binding</keyword>
<dbReference type="PATRIC" id="fig|946077.3.peg.2026"/>
<feature type="domain" description="Cytochrome c" evidence="16">
    <location>
        <begin position="407"/>
        <end position="495"/>
    </location>
</feature>
<feature type="binding site" description="type 1 copper site" evidence="14">
    <location>
        <position position="156"/>
    </location>
    <ligand>
        <name>Cu cation</name>
        <dbReference type="ChEBI" id="CHEBI:23378"/>
        <label>1</label>
    </ligand>
</feature>
<dbReference type="eggNOG" id="COG2132">
    <property type="taxonomic scope" value="Bacteria"/>
</dbReference>
<gene>
    <name evidence="17" type="ORF">W5A_10045</name>
</gene>
<dbReference type="CDD" id="cd04208">
    <property type="entry name" value="CuRO_2_CuNIR"/>
    <property type="match status" value="1"/>
</dbReference>
<name>I0WBY2_9FLAO</name>
<evidence type="ECO:0000256" key="3">
    <source>
        <dbReference type="ARBA" id="ARBA00010609"/>
    </source>
</evidence>
<comment type="caution">
    <text evidence="17">The sequence shown here is derived from an EMBL/GenBank/DDBJ whole genome shotgun (WGS) entry which is preliminary data.</text>
</comment>
<dbReference type="GO" id="GO:0020037">
    <property type="term" value="F:heme binding"/>
    <property type="evidence" value="ECO:0007669"/>
    <property type="project" value="InterPro"/>
</dbReference>
<dbReference type="SUPFAM" id="SSF46626">
    <property type="entry name" value="Cytochrome c"/>
    <property type="match status" value="1"/>
</dbReference>
<evidence type="ECO:0000256" key="12">
    <source>
        <dbReference type="ARBA" id="ARBA00023008"/>
    </source>
</evidence>
<dbReference type="InterPro" id="IPR036909">
    <property type="entry name" value="Cyt_c-like_dom_sf"/>
</dbReference>
<keyword evidence="18" id="KW-1185">Reference proteome</keyword>
<dbReference type="EMBL" id="AJJU01000017">
    <property type="protein sequence ID" value="EID73898.1"/>
    <property type="molecule type" value="Genomic_DNA"/>
</dbReference>
<reference evidence="17 18" key="1">
    <citation type="journal article" date="2012" name="J. Bacteriol.">
        <title>Genome Sequence of the Halotolerant Bacterium Imtechella halotolerans K1T.</title>
        <authorList>
            <person name="Kumar S."/>
            <person name="Vikram S."/>
            <person name="Subramanian S."/>
            <person name="Raghava G.P."/>
            <person name="Pinnaka A.K."/>
        </authorList>
    </citation>
    <scope>NUCLEOTIDE SEQUENCE [LARGE SCALE GENOMIC DNA]</scope>
    <source>
        <strain evidence="17 18">K1</strain>
    </source>
</reference>
<feature type="binding site" description="type 1 copper site" evidence="14">
    <location>
        <position position="191"/>
    </location>
    <ligand>
        <name>Cu cation</name>
        <dbReference type="ChEBI" id="CHEBI:23378"/>
        <label>1</label>
    </ligand>
</feature>
<dbReference type="Gene3D" id="1.10.760.10">
    <property type="entry name" value="Cytochrome c-like domain"/>
    <property type="match status" value="1"/>
</dbReference>
<dbReference type="InterPro" id="IPR011707">
    <property type="entry name" value="Cu-oxidase-like_N"/>
</dbReference>
<evidence type="ECO:0000256" key="15">
    <source>
        <dbReference type="PROSITE-ProRule" id="PRU00433"/>
    </source>
</evidence>
<keyword evidence="12 14" id="KW-0186">Copper</keyword>
<dbReference type="PRINTS" id="PR00695">
    <property type="entry name" value="CUNO2RDTASE"/>
</dbReference>
<evidence type="ECO:0000256" key="1">
    <source>
        <dbReference type="ARBA" id="ARBA00001960"/>
    </source>
</evidence>
<evidence type="ECO:0000256" key="6">
    <source>
        <dbReference type="ARBA" id="ARBA00017290"/>
    </source>
</evidence>
<dbReference type="InterPro" id="IPR009056">
    <property type="entry name" value="Cyt_c-like_dom"/>
</dbReference>
<evidence type="ECO:0000256" key="2">
    <source>
        <dbReference type="ARBA" id="ARBA00001973"/>
    </source>
</evidence>
<dbReference type="eggNOG" id="COG2010">
    <property type="taxonomic scope" value="Bacteria"/>
</dbReference>
<feature type="binding site" description="type 1 copper site" evidence="14">
    <location>
        <position position="200"/>
    </location>
    <ligand>
        <name>Cu cation</name>
        <dbReference type="ChEBI" id="CHEBI:23378"/>
        <label>1</label>
    </ligand>
</feature>
<keyword evidence="10" id="KW-0560">Oxidoreductase</keyword>
<dbReference type="PANTHER" id="PTHR35008">
    <property type="entry name" value="BLL4482 PROTEIN-RELATED"/>
    <property type="match status" value="1"/>
</dbReference>
<dbReference type="GO" id="GO:0005507">
    <property type="term" value="F:copper ion binding"/>
    <property type="evidence" value="ECO:0007669"/>
    <property type="project" value="InterPro"/>
</dbReference>
<dbReference type="FunFam" id="2.60.40.420:FF:000093">
    <property type="entry name" value="Copper-containing nitrite reductase"/>
    <property type="match status" value="1"/>
</dbReference>
<dbReference type="AlphaFoldDB" id="I0WBY2"/>
<evidence type="ECO:0000256" key="11">
    <source>
        <dbReference type="ARBA" id="ARBA00023004"/>
    </source>
</evidence>
<dbReference type="Gene3D" id="2.60.40.420">
    <property type="entry name" value="Cupredoxins - blue copper proteins"/>
    <property type="match status" value="2"/>
</dbReference>
<dbReference type="PANTHER" id="PTHR35008:SF8">
    <property type="entry name" value="ALCOHOL DEHYDROGENASE CYTOCHROME C SUBUNIT"/>
    <property type="match status" value="1"/>
</dbReference>